<accession>A0ACB9AE11</accession>
<dbReference type="Proteomes" id="UP001055811">
    <property type="component" value="Linkage Group LG07"/>
</dbReference>
<dbReference type="EMBL" id="CM042015">
    <property type="protein sequence ID" value="KAI3708102.1"/>
    <property type="molecule type" value="Genomic_DNA"/>
</dbReference>
<evidence type="ECO:0000313" key="1">
    <source>
        <dbReference type="EMBL" id="KAI3708102.1"/>
    </source>
</evidence>
<protein>
    <submittedName>
        <fullName evidence="1">Uncharacterized protein</fullName>
    </submittedName>
</protein>
<name>A0ACB9AE11_CICIN</name>
<proteinExistence type="predicted"/>
<gene>
    <name evidence="1" type="ORF">L2E82_37163</name>
</gene>
<keyword evidence="2" id="KW-1185">Reference proteome</keyword>
<reference evidence="1 2" key="2">
    <citation type="journal article" date="2022" name="Mol. Ecol. Resour.">
        <title>The genomes of chicory, endive, great burdock and yacon provide insights into Asteraceae paleo-polyploidization history and plant inulin production.</title>
        <authorList>
            <person name="Fan W."/>
            <person name="Wang S."/>
            <person name="Wang H."/>
            <person name="Wang A."/>
            <person name="Jiang F."/>
            <person name="Liu H."/>
            <person name="Zhao H."/>
            <person name="Xu D."/>
            <person name="Zhang Y."/>
        </authorList>
    </citation>
    <scope>NUCLEOTIDE SEQUENCE [LARGE SCALE GENOMIC DNA]</scope>
    <source>
        <strain evidence="2">cv. Punajuju</strain>
        <tissue evidence="1">Leaves</tissue>
    </source>
</reference>
<reference evidence="2" key="1">
    <citation type="journal article" date="2022" name="Mol. Ecol. Resour.">
        <title>The genomes of chicory, endive, great burdock and yacon provide insights into Asteraceae palaeo-polyploidization history and plant inulin production.</title>
        <authorList>
            <person name="Fan W."/>
            <person name="Wang S."/>
            <person name="Wang H."/>
            <person name="Wang A."/>
            <person name="Jiang F."/>
            <person name="Liu H."/>
            <person name="Zhao H."/>
            <person name="Xu D."/>
            <person name="Zhang Y."/>
        </authorList>
    </citation>
    <scope>NUCLEOTIDE SEQUENCE [LARGE SCALE GENOMIC DNA]</scope>
    <source>
        <strain evidence="2">cv. Punajuju</strain>
    </source>
</reference>
<organism evidence="1 2">
    <name type="scientific">Cichorium intybus</name>
    <name type="common">Chicory</name>
    <dbReference type="NCBI Taxonomy" id="13427"/>
    <lineage>
        <taxon>Eukaryota</taxon>
        <taxon>Viridiplantae</taxon>
        <taxon>Streptophyta</taxon>
        <taxon>Embryophyta</taxon>
        <taxon>Tracheophyta</taxon>
        <taxon>Spermatophyta</taxon>
        <taxon>Magnoliopsida</taxon>
        <taxon>eudicotyledons</taxon>
        <taxon>Gunneridae</taxon>
        <taxon>Pentapetalae</taxon>
        <taxon>asterids</taxon>
        <taxon>campanulids</taxon>
        <taxon>Asterales</taxon>
        <taxon>Asteraceae</taxon>
        <taxon>Cichorioideae</taxon>
        <taxon>Cichorieae</taxon>
        <taxon>Cichoriinae</taxon>
        <taxon>Cichorium</taxon>
    </lineage>
</organism>
<evidence type="ECO:0000313" key="2">
    <source>
        <dbReference type="Proteomes" id="UP001055811"/>
    </source>
</evidence>
<sequence>MASKDTTNEPGMFGNINSAAGKIVKDTGDAMNTTATSVVGAISSGTEQIGKGVGAAYDTTTTSVKEKGVFGAIGEGAQGVAKQAQTTGASIFGGKETKP</sequence>
<comment type="caution">
    <text evidence="1">The sequence shown here is derived from an EMBL/GenBank/DDBJ whole genome shotgun (WGS) entry which is preliminary data.</text>
</comment>